<dbReference type="Proteomes" id="UP001187192">
    <property type="component" value="Unassembled WGS sequence"/>
</dbReference>
<gene>
    <name evidence="1" type="ORF">TIFTF001_035741</name>
</gene>
<sequence>MIFIGNRHDKATLPRRWLVETVVVGLPYYATLPRWWPVETVVVGWPTMTVSYGNRCGRRASTTVFMRNRCGRLPTTTAYCRLPYHDGFHEKLSW</sequence>
<protein>
    <submittedName>
        <fullName evidence="1">Uncharacterized protein</fullName>
    </submittedName>
</protein>
<accession>A0AA88E319</accession>
<dbReference type="AlphaFoldDB" id="A0AA88E319"/>
<dbReference type="EMBL" id="BTGU01000351">
    <property type="protein sequence ID" value="GMN66671.1"/>
    <property type="molecule type" value="Genomic_DNA"/>
</dbReference>
<name>A0AA88E319_FICCA</name>
<evidence type="ECO:0000313" key="1">
    <source>
        <dbReference type="EMBL" id="GMN66671.1"/>
    </source>
</evidence>
<reference evidence="1" key="1">
    <citation type="submission" date="2023-07" db="EMBL/GenBank/DDBJ databases">
        <title>draft genome sequence of fig (Ficus carica).</title>
        <authorList>
            <person name="Takahashi T."/>
            <person name="Nishimura K."/>
        </authorList>
    </citation>
    <scope>NUCLEOTIDE SEQUENCE</scope>
</reference>
<proteinExistence type="predicted"/>
<organism evidence="1 2">
    <name type="scientific">Ficus carica</name>
    <name type="common">Common fig</name>
    <dbReference type="NCBI Taxonomy" id="3494"/>
    <lineage>
        <taxon>Eukaryota</taxon>
        <taxon>Viridiplantae</taxon>
        <taxon>Streptophyta</taxon>
        <taxon>Embryophyta</taxon>
        <taxon>Tracheophyta</taxon>
        <taxon>Spermatophyta</taxon>
        <taxon>Magnoliopsida</taxon>
        <taxon>eudicotyledons</taxon>
        <taxon>Gunneridae</taxon>
        <taxon>Pentapetalae</taxon>
        <taxon>rosids</taxon>
        <taxon>fabids</taxon>
        <taxon>Rosales</taxon>
        <taxon>Moraceae</taxon>
        <taxon>Ficeae</taxon>
        <taxon>Ficus</taxon>
    </lineage>
</organism>
<evidence type="ECO:0000313" key="2">
    <source>
        <dbReference type="Proteomes" id="UP001187192"/>
    </source>
</evidence>
<comment type="caution">
    <text evidence="1">The sequence shown here is derived from an EMBL/GenBank/DDBJ whole genome shotgun (WGS) entry which is preliminary data.</text>
</comment>
<keyword evidence="2" id="KW-1185">Reference proteome</keyword>